<feature type="domain" description="Protein kinase" evidence="2">
    <location>
        <begin position="1"/>
        <end position="249"/>
    </location>
</feature>
<dbReference type="InterPro" id="IPR008271">
    <property type="entry name" value="Ser/Thr_kinase_AS"/>
</dbReference>
<dbReference type="SUPFAM" id="SSF56112">
    <property type="entry name" value="Protein kinase-like (PK-like)"/>
    <property type="match status" value="1"/>
</dbReference>
<accession>A0A978U9B5</accession>
<dbReference type="GO" id="GO:0004674">
    <property type="term" value="F:protein serine/threonine kinase activity"/>
    <property type="evidence" value="ECO:0007669"/>
    <property type="project" value="TreeGrafter"/>
</dbReference>
<dbReference type="Pfam" id="PF00069">
    <property type="entry name" value="Pkinase"/>
    <property type="match status" value="1"/>
</dbReference>
<gene>
    <name evidence="3" type="ORF">FEM48_ZijujUnG0039800</name>
</gene>
<dbReference type="PANTHER" id="PTHR24361:SF769">
    <property type="entry name" value="MITOGEN-ACTIVATED PROTEIN KINASE KINASE 7-RELATED"/>
    <property type="match status" value="1"/>
</dbReference>
<dbReference type="Proteomes" id="UP000813462">
    <property type="component" value="Unassembled WGS sequence"/>
</dbReference>
<dbReference type="InterPro" id="IPR053235">
    <property type="entry name" value="Ser_Thr_kinase"/>
</dbReference>
<evidence type="ECO:0000313" key="3">
    <source>
        <dbReference type="EMBL" id="KAH7511149.1"/>
    </source>
</evidence>
<dbReference type="GO" id="GO:0005524">
    <property type="term" value="F:ATP binding"/>
    <property type="evidence" value="ECO:0007669"/>
    <property type="project" value="InterPro"/>
</dbReference>
<dbReference type="Gene3D" id="1.10.510.10">
    <property type="entry name" value="Transferase(Phosphotransferase) domain 1"/>
    <property type="match status" value="1"/>
</dbReference>
<dbReference type="PANTHER" id="PTHR24361">
    <property type="entry name" value="MITOGEN-ACTIVATED KINASE KINASE KINASE"/>
    <property type="match status" value="1"/>
</dbReference>
<comment type="caution">
    <text evidence="3">The sequence shown here is derived from an EMBL/GenBank/DDBJ whole genome shotgun (WGS) entry which is preliminary data.</text>
</comment>
<evidence type="ECO:0000313" key="4">
    <source>
        <dbReference type="Proteomes" id="UP000813462"/>
    </source>
</evidence>
<dbReference type="EMBL" id="JAEACU010000197">
    <property type="protein sequence ID" value="KAH7511149.1"/>
    <property type="molecule type" value="Genomic_DNA"/>
</dbReference>
<evidence type="ECO:0000256" key="1">
    <source>
        <dbReference type="SAM" id="MobiDB-lite"/>
    </source>
</evidence>
<dbReference type="GO" id="GO:0005737">
    <property type="term" value="C:cytoplasm"/>
    <property type="evidence" value="ECO:0007669"/>
    <property type="project" value="TreeGrafter"/>
</dbReference>
<evidence type="ECO:0000259" key="2">
    <source>
        <dbReference type="PROSITE" id="PS50011"/>
    </source>
</evidence>
<reference evidence="3" key="1">
    <citation type="journal article" date="2021" name="Front. Plant Sci.">
        <title>Chromosome-Scale Genome Assembly for Chinese Sour Jujube and Insights Into Its Genome Evolution and Domestication Signature.</title>
        <authorList>
            <person name="Shen L.-Y."/>
            <person name="Luo H."/>
            <person name="Wang X.-L."/>
            <person name="Wang X.-M."/>
            <person name="Qiu X.-J."/>
            <person name="Liu H."/>
            <person name="Zhou S.-S."/>
            <person name="Jia K.-H."/>
            <person name="Nie S."/>
            <person name="Bao Y.-T."/>
            <person name="Zhang R.-G."/>
            <person name="Yun Q.-Z."/>
            <person name="Chai Y.-H."/>
            <person name="Lu J.-Y."/>
            <person name="Li Y."/>
            <person name="Zhao S.-W."/>
            <person name="Mao J.-F."/>
            <person name="Jia S.-G."/>
            <person name="Mao Y.-M."/>
        </authorList>
    </citation>
    <scope>NUCLEOTIDE SEQUENCE</scope>
    <source>
        <strain evidence="3">AT0</strain>
        <tissue evidence="3">Leaf</tissue>
    </source>
</reference>
<protein>
    <recommendedName>
        <fullName evidence="2">Protein kinase domain-containing protein</fullName>
    </recommendedName>
</protein>
<dbReference type="SMART" id="SM00220">
    <property type="entry name" value="S_TKc"/>
    <property type="match status" value="1"/>
</dbReference>
<dbReference type="AlphaFoldDB" id="A0A978U9B5"/>
<dbReference type="InterPro" id="IPR011009">
    <property type="entry name" value="Kinase-like_dom_sf"/>
</dbReference>
<dbReference type="InterPro" id="IPR000719">
    <property type="entry name" value="Prot_kinase_dom"/>
</dbReference>
<dbReference type="PROSITE" id="PS50011">
    <property type="entry name" value="PROTEIN_KINASE_DOM"/>
    <property type="match status" value="1"/>
</dbReference>
<feature type="compositionally biased region" description="Low complexity" evidence="1">
    <location>
        <begin position="17"/>
        <end position="26"/>
    </location>
</feature>
<sequence>METAEPSTKSATKPRRNSTLSNSFTTTPTTLPYDTISYKRSTSSVVPTLLSVVGCHAVFGKPLGDVSFLMEYMDWCSLETQLKTRGALSESKNADVASNVTKGLHYLHSKKIVHRDIKPANLLMNSRMEVKIADVGVSKIVGPTMEYTVCNSFVGTCAYLSPERFERDRYGYAGDIWSLGVTLMQLYMGHFPLLPAGKKPDWATLMCAVCFGELPGLPENVSHEFRSCCLQRDSSKIWTASQLLTHHFLCQHPISDS</sequence>
<dbReference type="PROSITE" id="PS00108">
    <property type="entry name" value="PROTEIN_KINASE_ST"/>
    <property type="match status" value="1"/>
</dbReference>
<organism evidence="3 4">
    <name type="scientific">Ziziphus jujuba var. spinosa</name>
    <dbReference type="NCBI Taxonomy" id="714518"/>
    <lineage>
        <taxon>Eukaryota</taxon>
        <taxon>Viridiplantae</taxon>
        <taxon>Streptophyta</taxon>
        <taxon>Embryophyta</taxon>
        <taxon>Tracheophyta</taxon>
        <taxon>Spermatophyta</taxon>
        <taxon>Magnoliopsida</taxon>
        <taxon>eudicotyledons</taxon>
        <taxon>Gunneridae</taxon>
        <taxon>Pentapetalae</taxon>
        <taxon>rosids</taxon>
        <taxon>fabids</taxon>
        <taxon>Rosales</taxon>
        <taxon>Rhamnaceae</taxon>
        <taxon>Paliureae</taxon>
        <taxon>Ziziphus</taxon>
    </lineage>
</organism>
<feature type="compositionally biased region" description="Polar residues" evidence="1">
    <location>
        <begin position="1"/>
        <end position="11"/>
    </location>
</feature>
<feature type="region of interest" description="Disordered" evidence="1">
    <location>
        <begin position="1"/>
        <end position="26"/>
    </location>
</feature>
<proteinExistence type="predicted"/>
<name>A0A978U9B5_ZIZJJ</name>